<evidence type="ECO:0000256" key="1">
    <source>
        <dbReference type="ARBA" id="ARBA00001966"/>
    </source>
</evidence>
<dbReference type="PROSITE" id="PS51918">
    <property type="entry name" value="RADICAL_SAM"/>
    <property type="match status" value="1"/>
</dbReference>
<dbReference type="SMART" id="SM00729">
    <property type="entry name" value="Elp3"/>
    <property type="match status" value="1"/>
</dbReference>
<dbReference type="Proteomes" id="UP000295765">
    <property type="component" value="Unassembled WGS sequence"/>
</dbReference>
<evidence type="ECO:0000256" key="4">
    <source>
        <dbReference type="ARBA" id="ARBA00023004"/>
    </source>
</evidence>
<dbReference type="InterPro" id="IPR006638">
    <property type="entry name" value="Elp3/MiaA/NifB-like_rSAM"/>
</dbReference>
<accession>A0A4R2L8J7</accession>
<proteinExistence type="predicted"/>
<gene>
    <name evidence="8" type="ORF">EV699_11450</name>
</gene>
<name>A0A4R2L8J7_9GAMM</name>
<dbReference type="InterPro" id="IPR007197">
    <property type="entry name" value="rSAM"/>
</dbReference>
<feature type="compositionally biased region" description="Low complexity" evidence="6">
    <location>
        <begin position="1"/>
        <end position="14"/>
    </location>
</feature>
<keyword evidence="2" id="KW-0949">S-adenosyl-L-methionine</keyword>
<dbReference type="OrthoDB" id="9782387at2"/>
<dbReference type="Pfam" id="PF04055">
    <property type="entry name" value="Radical_SAM"/>
    <property type="match status" value="1"/>
</dbReference>
<keyword evidence="5" id="KW-0411">Iron-sulfur</keyword>
<evidence type="ECO:0000256" key="3">
    <source>
        <dbReference type="ARBA" id="ARBA00022723"/>
    </source>
</evidence>
<dbReference type="CDD" id="cd01335">
    <property type="entry name" value="Radical_SAM"/>
    <property type="match status" value="1"/>
</dbReference>
<keyword evidence="3" id="KW-0479">Metal-binding</keyword>
<evidence type="ECO:0000259" key="7">
    <source>
        <dbReference type="PROSITE" id="PS51918"/>
    </source>
</evidence>
<feature type="domain" description="Radical SAM core" evidence="7">
    <location>
        <begin position="30"/>
        <end position="239"/>
    </location>
</feature>
<dbReference type="InterPro" id="IPR050377">
    <property type="entry name" value="Radical_SAM_PqqE_MftC-like"/>
</dbReference>
<dbReference type="AlphaFoldDB" id="A0A4R2L8J7"/>
<evidence type="ECO:0000256" key="2">
    <source>
        <dbReference type="ARBA" id="ARBA00022691"/>
    </source>
</evidence>
<dbReference type="EMBL" id="SLWY01000014">
    <property type="protein sequence ID" value="TCO80406.1"/>
    <property type="molecule type" value="Genomic_DNA"/>
</dbReference>
<comment type="caution">
    <text evidence="8">The sequence shown here is derived from an EMBL/GenBank/DDBJ whole genome shotgun (WGS) entry which is preliminary data.</text>
</comment>
<dbReference type="GO" id="GO:0046872">
    <property type="term" value="F:metal ion binding"/>
    <property type="evidence" value="ECO:0007669"/>
    <property type="project" value="UniProtKB-KW"/>
</dbReference>
<dbReference type="InterPro" id="IPR013785">
    <property type="entry name" value="Aldolase_TIM"/>
</dbReference>
<evidence type="ECO:0000256" key="6">
    <source>
        <dbReference type="SAM" id="MobiDB-lite"/>
    </source>
</evidence>
<dbReference type="InterPro" id="IPR058240">
    <property type="entry name" value="rSAM_sf"/>
</dbReference>
<dbReference type="Gene3D" id="3.20.20.70">
    <property type="entry name" value="Aldolase class I"/>
    <property type="match status" value="1"/>
</dbReference>
<comment type="cofactor">
    <cofactor evidence="1">
        <name>[4Fe-4S] cluster</name>
        <dbReference type="ChEBI" id="CHEBI:49883"/>
    </cofactor>
</comment>
<keyword evidence="4" id="KW-0408">Iron</keyword>
<dbReference type="GO" id="GO:0051536">
    <property type="term" value="F:iron-sulfur cluster binding"/>
    <property type="evidence" value="ECO:0007669"/>
    <property type="project" value="UniProtKB-KW"/>
</dbReference>
<protein>
    <submittedName>
        <fullName evidence="8">Radical SAM family protein</fullName>
    </submittedName>
</protein>
<evidence type="ECO:0000313" key="9">
    <source>
        <dbReference type="Proteomes" id="UP000295765"/>
    </source>
</evidence>
<sequence>MNPAHPVVTPTGRRPAPPRRAGRTPERTRDGLPPMICFRVTRYCNARCGFCLAPPDGSHPPADTLGQRVDWLLAHGVRTVHFCGGEPSIHPALPQLLAQVQARGGRSRLTTNGIALSDALLSALRATRTPVKVSLHGDRAQHDAIVGRAAFDRTTANLHRLLAAGVPASVQTTVVAGAAWVVDWVAAFCLDAGVRRLSILPFIPRGSGYARRDEYGLAPAERRALREHVGTQRRALNGRLELRWLDFATRPLHVVEADGTLRLEGASEGEDVLLGHVPPPPARPAHA</sequence>
<dbReference type="PANTHER" id="PTHR11228">
    <property type="entry name" value="RADICAL SAM DOMAIN PROTEIN"/>
    <property type="match status" value="1"/>
</dbReference>
<reference evidence="8 9" key="1">
    <citation type="submission" date="2019-03" db="EMBL/GenBank/DDBJ databases">
        <title>Genomic Encyclopedia of Type Strains, Phase IV (KMG-IV): sequencing the most valuable type-strain genomes for metagenomic binning, comparative biology and taxonomic classification.</title>
        <authorList>
            <person name="Goeker M."/>
        </authorList>
    </citation>
    <scope>NUCLEOTIDE SEQUENCE [LARGE SCALE GENOMIC DNA]</scope>
    <source>
        <strain evidence="8 9">DSM 25287</strain>
    </source>
</reference>
<keyword evidence="9" id="KW-1185">Reference proteome</keyword>
<evidence type="ECO:0000256" key="5">
    <source>
        <dbReference type="ARBA" id="ARBA00023014"/>
    </source>
</evidence>
<feature type="region of interest" description="Disordered" evidence="6">
    <location>
        <begin position="1"/>
        <end position="31"/>
    </location>
</feature>
<dbReference type="SFLD" id="SFLDS00029">
    <property type="entry name" value="Radical_SAM"/>
    <property type="match status" value="1"/>
</dbReference>
<evidence type="ECO:0000313" key="8">
    <source>
        <dbReference type="EMBL" id="TCO80406.1"/>
    </source>
</evidence>
<dbReference type="RefSeq" id="WP_132543484.1">
    <property type="nucleotide sequence ID" value="NZ_SLWY01000014.1"/>
</dbReference>
<dbReference type="PANTHER" id="PTHR11228:SF7">
    <property type="entry name" value="PQQA PEPTIDE CYCLASE"/>
    <property type="match status" value="1"/>
</dbReference>
<organism evidence="8 9">
    <name type="scientific">Plasticicumulans lactativorans</name>
    <dbReference type="NCBI Taxonomy" id="1133106"/>
    <lineage>
        <taxon>Bacteria</taxon>
        <taxon>Pseudomonadati</taxon>
        <taxon>Pseudomonadota</taxon>
        <taxon>Gammaproteobacteria</taxon>
        <taxon>Candidatus Competibacteraceae</taxon>
        <taxon>Plasticicumulans</taxon>
    </lineage>
</organism>
<dbReference type="GO" id="GO:0003824">
    <property type="term" value="F:catalytic activity"/>
    <property type="evidence" value="ECO:0007669"/>
    <property type="project" value="InterPro"/>
</dbReference>
<dbReference type="SFLD" id="SFLDG01067">
    <property type="entry name" value="SPASM/twitch_domain_containing"/>
    <property type="match status" value="1"/>
</dbReference>
<dbReference type="SUPFAM" id="SSF102114">
    <property type="entry name" value="Radical SAM enzymes"/>
    <property type="match status" value="1"/>
</dbReference>